<evidence type="ECO:0000313" key="3">
    <source>
        <dbReference type="Proteomes" id="UP001056291"/>
    </source>
</evidence>
<dbReference type="SMART" id="SM00530">
    <property type="entry name" value="HTH_XRE"/>
    <property type="match status" value="1"/>
</dbReference>
<dbReference type="Proteomes" id="UP001056291">
    <property type="component" value="Chromosome"/>
</dbReference>
<protein>
    <submittedName>
        <fullName evidence="2">Helix-turn-helix transcriptional regulator</fullName>
    </submittedName>
</protein>
<reference evidence="2" key="1">
    <citation type="submission" date="2022-06" db="EMBL/GenBank/DDBJ databases">
        <title>Sneathiella actinostolidae sp. nov., isolated from a sea anemonein the Western Pacific Ocean.</title>
        <authorList>
            <person name="Wei M.J."/>
        </authorList>
    </citation>
    <scope>NUCLEOTIDE SEQUENCE</scope>
    <source>
        <strain evidence="2">PHK-P5</strain>
    </source>
</reference>
<gene>
    <name evidence="2" type="ORF">NBZ79_07790</name>
</gene>
<feature type="domain" description="HTH cro/C1-type" evidence="1">
    <location>
        <begin position="17"/>
        <end position="71"/>
    </location>
</feature>
<dbReference type="PROSITE" id="PS50943">
    <property type="entry name" value="HTH_CROC1"/>
    <property type="match status" value="1"/>
</dbReference>
<dbReference type="Pfam" id="PF17765">
    <property type="entry name" value="MLTR_LBD"/>
    <property type="match status" value="1"/>
</dbReference>
<dbReference type="PANTHER" id="PTHR35010">
    <property type="entry name" value="BLL4672 PROTEIN-RELATED"/>
    <property type="match status" value="1"/>
</dbReference>
<proteinExistence type="predicted"/>
<dbReference type="SUPFAM" id="SSF47413">
    <property type="entry name" value="lambda repressor-like DNA-binding domains"/>
    <property type="match status" value="1"/>
</dbReference>
<dbReference type="InterPro" id="IPR010982">
    <property type="entry name" value="Lambda_DNA-bd_dom_sf"/>
</dbReference>
<dbReference type="Gene3D" id="1.10.260.40">
    <property type="entry name" value="lambda repressor-like DNA-binding domains"/>
    <property type="match status" value="1"/>
</dbReference>
<dbReference type="CDD" id="cd00093">
    <property type="entry name" value="HTH_XRE"/>
    <property type="match status" value="1"/>
</dbReference>
<dbReference type="PANTHER" id="PTHR35010:SF4">
    <property type="entry name" value="BLL5781 PROTEIN"/>
    <property type="match status" value="1"/>
</dbReference>
<accession>A0ABY4WE26</accession>
<name>A0ABY4WE26_9PROT</name>
<organism evidence="2 3">
    <name type="scientific">Sneathiella marina</name>
    <dbReference type="NCBI Taxonomy" id="2950108"/>
    <lineage>
        <taxon>Bacteria</taxon>
        <taxon>Pseudomonadati</taxon>
        <taxon>Pseudomonadota</taxon>
        <taxon>Alphaproteobacteria</taxon>
        <taxon>Sneathiellales</taxon>
        <taxon>Sneathiellaceae</taxon>
        <taxon>Sneathiella</taxon>
    </lineage>
</organism>
<dbReference type="Pfam" id="PF01381">
    <property type="entry name" value="HTH_3"/>
    <property type="match status" value="1"/>
</dbReference>
<sequence>MTAMAAKQSISEFGQLLKQWRQIQGFSQLDLALAANSSARHVSFIETGRSRPSREMVLRLAEVMDLPLRERNRLLNASGYTGAYAETALDDDGLSQVRRALDHILRQQEPYPAVVMNRCFDVLMINHAGAKMMNMLGLRLGGEAGPPNLLRLTLHGDGLRGVIKDWDRVARHMIERAHRQVRGAGETDPLKKLIAEVLAYPDIPDDWKLENPADDALPILPLAFELGGHTLSWITTIASFGTPQDVTAEEIMVECMFPADGETEAAVLALQDSED</sequence>
<evidence type="ECO:0000313" key="2">
    <source>
        <dbReference type="EMBL" id="USG62876.1"/>
    </source>
</evidence>
<evidence type="ECO:0000259" key="1">
    <source>
        <dbReference type="PROSITE" id="PS50943"/>
    </source>
</evidence>
<keyword evidence="3" id="KW-1185">Reference proteome</keyword>
<dbReference type="Gene3D" id="3.30.450.180">
    <property type="match status" value="1"/>
</dbReference>
<dbReference type="InterPro" id="IPR041413">
    <property type="entry name" value="MLTR_LBD"/>
</dbReference>
<dbReference type="InterPro" id="IPR001387">
    <property type="entry name" value="Cro/C1-type_HTH"/>
</dbReference>
<dbReference type="RefSeq" id="WP_251937116.1">
    <property type="nucleotide sequence ID" value="NZ_CP098747.1"/>
</dbReference>
<dbReference type="EMBL" id="CP098747">
    <property type="protein sequence ID" value="USG62876.1"/>
    <property type="molecule type" value="Genomic_DNA"/>
</dbReference>